<dbReference type="Proteomes" id="UP001341281">
    <property type="component" value="Chromosome 08"/>
</dbReference>
<accession>A0AAQ3UH31</accession>
<dbReference type="Pfam" id="PF03017">
    <property type="entry name" value="Transposase_23"/>
    <property type="match status" value="1"/>
</dbReference>
<name>A0AAQ3UH31_PASNO</name>
<evidence type="ECO:0000259" key="2">
    <source>
        <dbReference type="Pfam" id="PF03017"/>
    </source>
</evidence>
<keyword evidence="1" id="KW-0175">Coiled coil</keyword>
<protein>
    <recommendedName>
        <fullName evidence="2">Transposase Tnp1/En/Spm-like domain-containing protein</fullName>
    </recommendedName>
</protein>
<sequence>MDNLESEHFDNGNGLVVPLPDLNRPVTVDVVNGIVSAVRTDIDDLRNGTNKKRKGRGITTLDDIFSRTPDMPKIKITMNEFGRPVGENSRKLSSAIGCQLRKKLSVGCDDWRLVDPKKKLEVWTDIKKIYDLDDAAFKWFMATANIKWKEFKADLKEKYFDETLTDEELKKRNGDRILTVFIIGSHKRAKASRANLKQLHTSGSVSHACARHNLGVKLGRPPRRDEVFIKTHTRQNGVPLRHNELKGIVEACPELKDRTIQQGDAFSVVCGVKEPRGRVRVLGHGQTPTEIGTPGMKSYVPTRIQMEELARKNAESERSVLEQRIKELEEQVLEERMARERLNVEVSSQRGSNSWHQVSPRSEELVDEAHHNALGEDDCAENEGYDHFNDENLVNQMHAAAPSVPTINIIASPRNDGAPRYAHDELVGKEVVLFAMLRYDVPVAKGTIISTNPKTIVGHQLLGKEFCEVIVNVVMKRDAILPHPYDFMEPMAGAYMMSIAWPYKRLKVVNGASNSSQGAAVLVSIFPTLPDLLLQCQKLLTQVFFFLLSFGF</sequence>
<feature type="coiled-coil region" evidence="1">
    <location>
        <begin position="304"/>
        <end position="345"/>
    </location>
</feature>
<dbReference type="EMBL" id="CP144752">
    <property type="protein sequence ID" value="WVZ90037.1"/>
    <property type="molecule type" value="Genomic_DNA"/>
</dbReference>
<evidence type="ECO:0000313" key="4">
    <source>
        <dbReference type="Proteomes" id="UP001341281"/>
    </source>
</evidence>
<organism evidence="3 4">
    <name type="scientific">Paspalum notatum var. saurae</name>
    <dbReference type="NCBI Taxonomy" id="547442"/>
    <lineage>
        <taxon>Eukaryota</taxon>
        <taxon>Viridiplantae</taxon>
        <taxon>Streptophyta</taxon>
        <taxon>Embryophyta</taxon>
        <taxon>Tracheophyta</taxon>
        <taxon>Spermatophyta</taxon>
        <taxon>Magnoliopsida</taxon>
        <taxon>Liliopsida</taxon>
        <taxon>Poales</taxon>
        <taxon>Poaceae</taxon>
        <taxon>PACMAD clade</taxon>
        <taxon>Panicoideae</taxon>
        <taxon>Andropogonodae</taxon>
        <taxon>Paspaleae</taxon>
        <taxon>Paspalinae</taxon>
        <taxon>Paspalum</taxon>
    </lineage>
</organism>
<dbReference type="Pfam" id="PF03004">
    <property type="entry name" value="Transposase_24"/>
    <property type="match status" value="1"/>
</dbReference>
<dbReference type="PANTHER" id="PTHR33144">
    <property type="entry name" value="OS10G0409366 PROTEIN-RELATED"/>
    <property type="match status" value="1"/>
</dbReference>
<dbReference type="PANTHER" id="PTHR33144:SF50">
    <property type="entry name" value="OS03G0714750 PROTEIN"/>
    <property type="match status" value="1"/>
</dbReference>
<evidence type="ECO:0000313" key="3">
    <source>
        <dbReference type="EMBL" id="WVZ90037.1"/>
    </source>
</evidence>
<dbReference type="AlphaFoldDB" id="A0AAQ3UH31"/>
<proteinExistence type="predicted"/>
<dbReference type="InterPro" id="IPR004252">
    <property type="entry name" value="Probable_transposase_24"/>
</dbReference>
<gene>
    <name evidence="3" type="ORF">U9M48_036370</name>
</gene>
<evidence type="ECO:0000256" key="1">
    <source>
        <dbReference type="SAM" id="Coils"/>
    </source>
</evidence>
<keyword evidence="4" id="KW-1185">Reference proteome</keyword>
<feature type="domain" description="Transposase Tnp1/En/Spm-like" evidence="2">
    <location>
        <begin position="430"/>
        <end position="494"/>
    </location>
</feature>
<dbReference type="InterPro" id="IPR004264">
    <property type="entry name" value="Transposase_23"/>
</dbReference>
<reference evidence="3 4" key="1">
    <citation type="submission" date="2024-02" db="EMBL/GenBank/DDBJ databases">
        <title>High-quality chromosome-scale genome assembly of Pensacola bahiagrass (Paspalum notatum Flugge var. saurae).</title>
        <authorList>
            <person name="Vega J.M."/>
            <person name="Podio M."/>
            <person name="Orjuela J."/>
            <person name="Siena L.A."/>
            <person name="Pessino S.C."/>
            <person name="Combes M.C."/>
            <person name="Mariac C."/>
            <person name="Albertini E."/>
            <person name="Pupilli F."/>
            <person name="Ortiz J.P.A."/>
            <person name="Leblanc O."/>
        </authorList>
    </citation>
    <scope>NUCLEOTIDE SEQUENCE [LARGE SCALE GENOMIC DNA]</scope>
    <source>
        <strain evidence="3">R1</strain>
        <tissue evidence="3">Leaf</tissue>
    </source>
</reference>